<dbReference type="PANTHER" id="PTHR42920">
    <property type="entry name" value="OS03G0707200 PROTEIN-RELATED"/>
    <property type="match status" value="1"/>
</dbReference>
<reference evidence="9 10" key="1">
    <citation type="journal article" date="2024" name="Int. J. Syst. Evol. Microbiol.">
        <title>Clostridium omnivorum sp. nov., isolated from anoxic soil under the treatment of reductive soil disinfestation.</title>
        <authorList>
            <person name="Ueki A."/>
            <person name="Tonouchi A."/>
            <person name="Kaku N."/>
            <person name="Honma S."/>
            <person name="Ueki K."/>
        </authorList>
    </citation>
    <scope>NUCLEOTIDE SEQUENCE [LARGE SCALE GENOMIC DNA]</scope>
    <source>
        <strain evidence="9 10">E14</strain>
    </source>
</reference>
<comment type="caution">
    <text evidence="9">The sequence shown here is derived from an EMBL/GenBank/DDBJ whole genome shotgun (WGS) entry which is preliminary data.</text>
</comment>
<dbReference type="InterPro" id="IPR000620">
    <property type="entry name" value="EamA_dom"/>
</dbReference>
<sequence length="291" mass="31208">MIKELKADLSLIGVTALWGASFPLMSMALKDIPTFSFIAIRYTLSALILAVVFYKNFKNISKLTVKSGIIIGAVLFFGCALQVAGLLYTTPSKSGFITGLNVIFVPIIIALIYKKLPDAKTVVGIIISIIGLSIMSINSDFSINKGDVLTFVAAILFAVQVLVVDKYTKDVDIVVLTCVEVLVVGLMGAVPAVAVEKFQFTLTLPVIGAVLFTAIFSTAIAHSVQNKVQSYIEPTHAAIIYLAEPVFGAIFSMFFGDKLGMRTVAGGICILLGMLVMNIKKKAQEDITLAQ</sequence>
<gene>
    <name evidence="9" type="ORF">bsdE14_10460</name>
</gene>
<feature type="transmembrane region" description="Helical" evidence="7">
    <location>
        <begin position="122"/>
        <end position="142"/>
    </location>
</feature>
<keyword evidence="3" id="KW-1003">Cell membrane</keyword>
<dbReference type="InterPro" id="IPR051258">
    <property type="entry name" value="Diverse_Substrate_Transporter"/>
</dbReference>
<comment type="subcellular location">
    <subcellularLocation>
        <location evidence="1">Cell membrane</location>
        <topology evidence="1">Multi-pass membrane protein</topology>
    </subcellularLocation>
</comment>
<feature type="transmembrane region" description="Helical" evidence="7">
    <location>
        <begin position="35"/>
        <end position="57"/>
    </location>
</feature>
<feature type="transmembrane region" description="Helical" evidence="7">
    <location>
        <begin position="9"/>
        <end position="29"/>
    </location>
</feature>
<feature type="transmembrane region" description="Helical" evidence="7">
    <location>
        <begin position="236"/>
        <end position="255"/>
    </location>
</feature>
<feature type="transmembrane region" description="Helical" evidence="7">
    <location>
        <begin position="171"/>
        <end position="194"/>
    </location>
</feature>
<proteinExistence type="inferred from homology"/>
<feature type="domain" description="EamA" evidence="8">
    <location>
        <begin position="6"/>
        <end position="136"/>
    </location>
</feature>
<dbReference type="InterPro" id="IPR037185">
    <property type="entry name" value="EmrE-like"/>
</dbReference>
<evidence type="ECO:0000256" key="2">
    <source>
        <dbReference type="ARBA" id="ARBA00007362"/>
    </source>
</evidence>
<keyword evidence="6 7" id="KW-0472">Membrane</keyword>
<evidence type="ECO:0000259" key="8">
    <source>
        <dbReference type="Pfam" id="PF00892"/>
    </source>
</evidence>
<keyword evidence="5 7" id="KW-1133">Transmembrane helix</keyword>
<evidence type="ECO:0000256" key="3">
    <source>
        <dbReference type="ARBA" id="ARBA00022475"/>
    </source>
</evidence>
<organism evidence="9 10">
    <name type="scientific">Clostridium omnivorum</name>
    <dbReference type="NCBI Taxonomy" id="1604902"/>
    <lineage>
        <taxon>Bacteria</taxon>
        <taxon>Bacillati</taxon>
        <taxon>Bacillota</taxon>
        <taxon>Clostridia</taxon>
        <taxon>Eubacteriales</taxon>
        <taxon>Clostridiaceae</taxon>
        <taxon>Clostridium</taxon>
    </lineage>
</organism>
<keyword evidence="4 7" id="KW-0812">Transmembrane</keyword>
<evidence type="ECO:0000256" key="5">
    <source>
        <dbReference type="ARBA" id="ARBA00022989"/>
    </source>
</evidence>
<evidence type="ECO:0000313" key="10">
    <source>
        <dbReference type="Proteomes" id="UP001208567"/>
    </source>
</evidence>
<comment type="similarity">
    <text evidence="2">Belongs to the EamA transporter family.</text>
</comment>
<dbReference type="RefSeq" id="WP_264848925.1">
    <property type="nucleotide sequence ID" value="NZ_BRXR01000001.1"/>
</dbReference>
<evidence type="ECO:0000256" key="7">
    <source>
        <dbReference type="SAM" id="Phobius"/>
    </source>
</evidence>
<evidence type="ECO:0000256" key="1">
    <source>
        <dbReference type="ARBA" id="ARBA00004651"/>
    </source>
</evidence>
<evidence type="ECO:0000313" key="9">
    <source>
        <dbReference type="EMBL" id="GLC29636.1"/>
    </source>
</evidence>
<dbReference type="PANTHER" id="PTHR42920:SF5">
    <property type="entry name" value="EAMA DOMAIN-CONTAINING PROTEIN"/>
    <property type="match status" value="1"/>
</dbReference>
<keyword evidence="10" id="KW-1185">Reference proteome</keyword>
<dbReference type="Pfam" id="PF00892">
    <property type="entry name" value="EamA"/>
    <property type="match status" value="2"/>
</dbReference>
<feature type="transmembrane region" description="Helical" evidence="7">
    <location>
        <begin position="94"/>
        <end position="113"/>
    </location>
</feature>
<name>A0ABQ5N378_9CLOT</name>
<feature type="transmembrane region" description="Helical" evidence="7">
    <location>
        <begin position="148"/>
        <end position="164"/>
    </location>
</feature>
<dbReference type="Proteomes" id="UP001208567">
    <property type="component" value="Unassembled WGS sequence"/>
</dbReference>
<evidence type="ECO:0000256" key="4">
    <source>
        <dbReference type="ARBA" id="ARBA00022692"/>
    </source>
</evidence>
<dbReference type="SUPFAM" id="SSF103481">
    <property type="entry name" value="Multidrug resistance efflux transporter EmrE"/>
    <property type="match status" value="2"/>
</dbReference>
<feature type="transmembrane region" description="Helical" evidence="7">
    <location>
        <begin position="200"/>
        <end position="224"/>
    </location>
</feature>
<feature type="transmembrane region" description="Helical" evidence="7">
    <location>
        <begin position="69"/>
        <end position="88"/>
    </location>
</feature>
<feature type="transmembrane region" description="Helical" evidence="7">
    <location>
        <begin position="261"/>
        <end position="279"/>
    </location>
</feature>
<accession>A0ABQ5N378</accession>
<evidence type="ECO:0000256" key="6">
    <source>
        <dbReference type="ARBA" id="ARBA00023136"/>
    </source>
</evidence>
<dbReference type="EMBL" id="BRXR01000001">
    <property type="protein sequence ID" value="GLC29636.1"/>
    <property type="molecule type" value="Genomic_DNA"/>
</dbReference>
<feature type="domain" description="EamA" evidence="8">
    <location>
        <begin position="145"/>
        <end position="278"/>
    </location>
</feature>
<protein>
    <submittedName>
        <fullName evidence="9">EamA family transporter</fullName>
    </submittedName>
</protein>